<feature type="domain" description="PPIase FKBP-type" evidence="8">
    <location>
        <begin position="81"/>
        <end position="162"/>
    </location>
</feature>
<protein>
    <recommendedName>
        <fullName evidence="6">Peptidyl-prolyl cis-trans isomerase</fullName>
        <ecNumber evidence="6">5.2.1.8</ecNumber>
    </recommendedName>
</protein>
<evidence type="ECO:0000256" key="2">
    <source>
        <dbReference type="ARBA" id="ARBA00006577"/>
    </source>
</evidence>
<comment type="similarity">
    <text evidence="2 6">Belongs to the FKBP-type PPIase family.</text>
</comment>
<evidence type="ECO:0000256" key="4">
    <source>
        <dbReference type="ARBA" id="ARBA00023235"/>
    </source>
</evidence>
<keyword evidence="10" id="KW-1185">Reference proteome</keyword>
<evidence type="ECO:0000256" key="3">
    <source>
        <dbReference type="ARBA" id="ARBA00023110"/>
    </source>
</evidence>
<evidence type="ECO:0000313" key="9">
    <source>
        <dbReference type="EMBL" id="QJD77269.1"/>
    </source>
</evidence>
<dbReference type="PROSITE" id="PS50059">
    <property type="entry name" value="FKBP_PPIASE"/>
    <property type="match status" value="1"/>
</dbReference>
<organism evidence="9 10">
    <name type="scientific">Spirosoma rhododendri</name>
    <dbReference type="NCBI Taxonomy" id="2728024"/>
    <lineage>
        <taxon>Bacteria</taxon>
        <taxon>Pseudomonadati</taxon>
        <taxon>Bacteroidota</taxon>
        <taxon>Cytophagia</taxon>
        <taxon>Cytophagales</taxon>
        <taxon>Cytophagaceae</taxon>
        <taxon>Spirosoma</taxon>
    </lineage>
</organism>
<keyword evidence="7" id="KW-0732">Signal</keyword>
<evidence type="ECO:0000256" key="5">
    <source>
        <dbReference type="PROSITE-ProRule" id="PRU00277"/>
    </source>
</evidence>
<dbReference type="AlphaFoldDB" id="A0A7L5DGG7"/>
<dbReference type="KEGG" id="srho:HH216_01655"/>
<comment type="catalytic activity">
    <reaction evidence="1 5 6">
        <text>[protein]-peptidylproline (omega=180) = [protein]-peptidylproline (omega=0)</text>
        <dbReference type="Rhea" id="RHEA:16237"/>
        <dbReference type="Rhea" id="RHEA-COMP:10747"/>
        <dbReference type="Rhea" id="RHEA-COMP:10748"/>
        <dbReference type="ChEBI" id="CHEBI:83833"/>
        <dbReference type="ChEBI" id="CHEBI:83834"/>
        <dbReference type="EC" id="5.2.1.8"/>
    </reaction>
</comment>
<feature type="chain" id="PRO_5029820607" description="Peptidyl-prolyl cis-trans isomerase" evidence="7">
    <location>
        <begin position="28"/>
        <end position="162"/>
    </location>
</feature>
<gene>
    <name evidence="9" type="ORF">HH216_01655</name>
</gene>
<dbReference type="InterPro" id="IPR001179">
    <property type="entry name" value="PPIase_FKBP_dom"/>
</dbReference>
<dbReference type="RefSeq" id="WP_169549212.1">
    <property type="nucleotide sequence ID" value="NZ_CP051677.1"/>
</dbReference>
<keyword evidence="3 5" id="KW-0697">Rotamase</keyword>
<proteinExistence type="inferred from homology"/>
<name>A0A7L5DGG7_9BACT</name>
<dbReference type="Proteomes" id="UP000501128">
    <property type="component" value="Chromosome"/>
</dbReference>
<reference evidence="9 10" key="1">
    <citation type="submission" date="2020-04" db="EMBL/GenBank/DDBJ databases">
        <title>Genome sequencing of novel species.</title>
        <authorList>
            <person name="Heo J."/>
            <person name="Kim S.-J."/>
            <person name="Kim J.-S."/>
            <person name="Hong S.-B."/>
            <person name="Kwon S.-W."/>
        </authorList>
    </citation>
    <scope>NUCLEOTIDE SEQUENCE [LARGE SCALE GENOMIC DNA]</scope>
    <source>
        <strain evidence="9 10">CJU-R4</strain>
    </source>
</reference>
<dbReference type="PROSITE" id="PS51257">
    <property type="entry name" value="PROKAR_LIPOPROTEIN"/>
    <property type="match status" value="1"/>
</dbReference>
<sequence>MIRFILKNSLPCLFAGVLIMGCGSASNQPCDPTPVAVSALPEEITTLRQFITSKGIKATADERGFYYTIQSPGTGAKPTICSEVTVNYVGKLTNNETFDSGNDVSFGLNQLVLGWQEGIPLIAPGGRITLYLPPSLAYGSQEQPGIPANSILVFDIDLKAVK</sequence>
<evidence type="ECO:0000256" key="1">
    <source>
        <dbReference type="ARBA" id="ARBA00000971"/>
    </source>
</evidence>
<dbReference type="EC" id="5.2.1.8" evidence="6"/>
<keyword evidence="4 5" id="KW-0413">Isomerase</keyword>
<dbReference type="Pfam" id="PF00254">
    <property type="entry name" value="FKBP_C"/>
    <property type="match status" value="1"/>
</dbReference>
<dbReference type="GO" id="GO:0003755">
    <property type="term" value="F:peptidyl-prolyl cis-trans isomerase activity"/>
    <property type="evidence" value="ECO:0007669"/>
    <property type="project" value="UniProtKB-UniRule"/>
</dbReference>
<evidence type="ECO:0000256" key="7">
    <source>
        <dbReference type="SAM" id="SignalP"/>
    </source>
</evidence>
<evidence type="ECO:0000256" key="6">
    <source>
        <dbReference type="RuleBase" id="RU003915"/>
    </source>
</evidence>
<feature type="signal peptide" evidence="7">
    <location>
        <begin position="1"/>
        <end position="27"/>
    </location>
</feature>
<dbReference type="Gene3D" id="3.10.50.40">
    <property type="match status" value="1"/>
</dbReference>
<dbReference type="PANTHER" id="PTHR43811">
    <property type="entry name" value="FKBP-TYPE PEPTIDYL-PROLYL CIS-TRANS ISOMERASE FKPA"/>
    <property type="match status" value="1"/>
</dbReference>
<evidence type="ECO:0000313" key="10">
    <source>
        <dbReference type="Proteomes" id="UP000501128"/>
    </source>
</evidence>
<accession>A0A7L5DGG7</accession>
<dbReference type="InterPro" id="IPR046357">
    <property type="entry name" value="PPIase_dom_sf"/>
</dbReference>
<dbReference type="SUPFAM" id="SSF54534">
    <property type="entry name" value="FKBP-like"/>
    <property type="match status" value="1"/>
</dbReference>
<dbReference type="PANTHER" id="PTHR43811:SF19">
    <property type="entry name" value="39 KDA FK506-BINDING NUCLEAR PROTEIN"/>
    <property type="match status" value="1"/>
</dbReference>
<evidence type="ECO:0000259" key="8">
    <source>
        <dbReference type="PROSITE" id="PS50059"/>
    </source>
</evidence>
<dbReference type="EMBL" id="CP051677">
    <property type="protein sequence ID" value="QJD77269.1"/>
    <property type="molecule type" value="Genomic_DNA"/>
</dbReference>